<sequence>MAERRVRWGHGERRGLQGCGEKQEWRRMAPATGGDGSNEGGRSRRSLNRRRRTIVASGEDIRWGADGRGGIGGGEIRWGQ</sequence>
<dbReference type="EMBL" id="DP000011">
    <property type="protein sequence ID" value="ABG22074.1"/>
    <property type="molecule type" value="Genomic_DNA"/>
</dbReference>
<accession>H2KX60</accession>
<feature type="compositionally biased region" description="Basic residues" evidence="1">
    <location>
        <begin position="43"/>
        <end position="53"/>
    </location>
</feature>
<reference evidence="2" key="3">
    <citation type="submission" date="2006-01" db="EMBL/GenBank/DDBJ databases">
        <authorList>
            <person name="Buell R."/>
        </authorList>
    </citation>
    <scope>NUCLEOTIDE SEQUENCE</scope>
</reference>
<reference evidence="2" key="1">
    <citation type="journal article" date="2005" name="BMC Biol.">
        <title>The sequence of rice chromosomes 11 and 12, rich in disease resistance genes and recent gene duplications.</title>
        <authorList>
            <consortium name="The rice chromosomes 11 and 12 sequencing consortia"/>
        </authorList>
    </citation>
    <scope>NUCLEOTIDE SEQUENCE [LARGE SCALE GENOMIC DNA]</scope>
</reference>
<feature type="region of interest" description="Disordered" evidence="1">
    <location>
        <begin position="1"/>
        <end position="53"/>
    </location>
</feature>
<evidence type="ECO:0000256" key="1">
    <source>
        <dbReference type="SAM" id="MobiDB-lite"/>
    </source>
</evidence>
<name>H2KX60_ORYSJ</name>
<dbReference type="AlphaFoldDB" id="H2KX60"/>
<organism evidence="2">
    <name type="scientific">Oryza sativa subsp. japonica</name>
    <name type="common">Rice</name>
    <dbReference type="NCBI Taxonomy" id="39947"/>
    <lineage>
        <taxon>Eukaryota</taxon>
        <taxon>Viridiplantae</taxon>
        <taxon>Streptophyta</taxon>
        <taxon>Embryophyta</taxon>
        <taxon>Tracheophyta</taxon>
        <taxon>Spermatophyta</taxon>
        <taxon>Magnoliopsida</taxon>
        <taxon>Liliopsida</taxon>
        <taxon>Poales</taxon>
        <taxon>Poaceae</taxon>
        <taxon>BOP clade</taxon>
        <taxon>Oryzoideae</taxon>
        <taxon>Oryzeae</taxon>
        <taxon>Oryzinae</taxon>
        <taxon>Oryza</taxon>
        <taxon>Oryza sativa</taxon>
    </lineage>
</organism>
<evidence type="ECO:0000313" key="2">
    <source>
        <dbReference type="EMBL" id="ABG22074.1"/>
    </source>
</evidence>
<gene>
    <name evidence="2" type="ordered locus">LOC_Os12g40619</name>
</gene>
<reference evidence="2" key="2">
    <citation type="submission" date="2005-04" db="EMBL/GenBank/DDBJ databases">
        <authorList>
            <person name="Buell C.R."/>
            <person name="Wing R.A."/>
            <person name="McCombie W.A."/>
            <person name="Ouyang S."/>
        </authorList>
    </citation>
    <scope>NUCLEOTIDE SEQUENCE</scope>
</reference>
<protein>
    <submittedName>
        <fullName evidence="2">Uncharacterized protein</fullName>
    </submittedName>
</protein>
<proteinExistence type="predicted"/>
<feature type="compositionally biased region" description="Basic and acidic residues" evidence="1">
    <location>
        <begin position="1"/>
        <end position="27"/>
    </location>
</feature>